<name>A0A0D7VVY9_9FLAO</name>
<keyword evidence="2" id="KW-1185">Reference proteome</keyword>
<reference evidence="1 2" key="1">
    <citation type="journal article" date="2015" name="Antonie Van Leeuwenhoek">
        <title>Tamlana nanhaiensis sp. nov., isolated from surface seawater collected from the South China Sea.</title>
        <authorList>
            <person name="Liu X."/>
            <person name="Lai Q."/>
            <person name="Du Y."/>
            <person name="Li G."/>
            <person name="Sun F."/>
            <person name="Shao Z."/>
        </authorList>
    </citation>
    <scope>NUCLEOTIDE SEQUENCE [LARGE SCALE GENOMIC DNA]</scope>
    <source>
        <strain evidence="1 2">FHC16</strain>
    </source>
</reference>
<dbReference type="AlphaFoldDB" id="A0A0D7VVY9"/>
<evidence type="ECO:0000313" key="2">
    <source>
        <dbReference type="Proteomes" id="UP000032361"/>
    </source>
</evidence>
<protein>
    <submittedName>
        <fullName evidence="1">Uncharacterized protein</fullName>
    </submittedName>
</protein>
<accession>A0A0D7VVY9</accession>
<dbReference type="RefSeq" id="WP_044627743.1">
    <property type="nucleotide sequence ID" value="NZ_JTDV01000020.1"/>
</dbReference>
<gene>
    <name evidence="1" type="ORF">PK35_16790</name>
</gene>
<dbReference type="PATRIC" id="fig|1382798.3.peg.2365"/>
<dbReference type="EMBL" id="JTDV01000020">
    <property type="protein sequence ID" value="KJD31045.1"/>
    <property type="molecule type" value="Genomic_DNA"/>
</dbReference>
<evidence type="ECO:0000313" key="1">
    <source>
        <dbReference type="EMBL" id="KJD31045.1"/>
    </source>
</evidence>
<dbReference type="STRING" id="1382798.PK35_16790"/>
<organism evidence="1 2">
    <name type="scientific">Neotamlana nanhaiensis</name>
    <dbReference type="NCBI Taxonomy" id="1382798"/>
    <lineage>
        <taxon>Bacteria</taxon>
        <taxon>Pseudomonadati</taxon>
        <taxon>Bacteroidota</taxon>
        <taxon>Flavobacteriia</taxon>
        <taxon>Flavobacteriales</taxon>
        <taxon>Flavobacteriaceae</taxon>
        <taxon>Neotamlana</taxon>
    </lineage>
</organism>
<dbReference type="Proteomes" id="UP000032361">
    <property type="component" value="Unassembled WGS sequence"/>
</dbReference>
<sequence>MDKMHEQILIRAEIDALNLIEKHLNILKKQSDFSVVDDFDLAIFHAENEAERNIDFDIKFSAQNNVPSISSHTVQWFMENTRLDYNMYLKRKANINELRQKIELTKNEELLSDFYSGMAEFHLKNIKENN</sequence>
<proteinExistence type="predicted"/>
<comment type="caution">
    <text evidence="1">The sequence shown here is derived from an EMBL/GenBank/DDBJ whole genome shotgun (WGS) entry which is preliminary data.</text>
</comment>